<organism evidence="1 2">
    <name type="scientific">Peribacillus faecalis</name>
    <dbReference type="NCBI Taxonomy" id="2772559"/>
    <lineage>
        <taxon>Bacteria</taxon>
        <taxon>Bacillati</taxon>
        <taxon>Bacillota</taxon>
        <taxon>Bacilli</taxon>
        <taxon>Bacillales</taxon>
        <taxon>Bacillaceae</taxon>
        <taxon>Peribacillus</taxon>
    </lineage>
</organism>
<dbReference type="EMBL" id="JACXSI010000070">
    <property type="protein sequence ID" value="MBD3110527.1"/>
    <property type="molecule type" value="Genomic_DNA"/>
</dbReference>
<dbReference type="SUPFAM" id="SSF53335">
    <property type="entry name" value="S-adenosyl-L-methionine-dependent methyltransferases"/>
    <property type="match status" value="1"/>
</dbReference>
<dbReference type="AlphaFoldDB" id="A0A927HDB8"/>
<protein>
    <submittedName>
        <fullName evidence="1">Methyltransferase domain-containing protein</fullName>
    </submittedName>
</protein>
<gene>
    <name evidence="1" type="ORF">IEO70_19555</name>
</gene>
<dbReference type="CDD" id="cd02440">
    <property type="entry name" value="AdoMet_MTases"/>
    <property type="match status" value="1"/>
</dbReference>
<evidence type="ECO:0000313" key="2">
    <source>
        <dbReference type="Proteomes" id="UP000602076"/>
    </source>
</evidence>
<dbReference type="Gene3D" id="3.40.50.150">
    <property type="entry name" value="Vaccinia Virus protein VP39"/>
    <property type="match status" value="1"/>
</dbReference>
<accession>A0A927HDB8</accession>
<keyword evidence="1" id="KW-0808">Transferase</keyword>
<dbReference type="PANTHER" id="PTHR35276">
    <property type="entry name" value="S-ADENOSYL-L-METHIONINE-DEPENDENT METHYLTRANSFERASES SUPERFAMILY PROTEIN"/>
    <property type="match status" value="1"/>
</dbReference>
<keyword evidence="1" id="KW-0489">Methyltransferase</keyword>
<dbReference type="PANTHER" id="PTHR35276:SF1">
    <property type="entry name" value="TRNA (MNM(5)S(2)U34)-METHYLTRANSFERASE, CHLOROPLASTIC"/>
    <property type="match status" value="1"/>
</dbReference>
<dbReference type="Proteomes" id="UP000602076">
    <property type="component" value="Unassembled WGS sequence"/>
</dbReference>
<comment type="caution">
    <text evidence="1">The sequence shown here is derived from an EMBL/GenBank/DDBJ whole genome shotgun (WGS) entry which is preliminary data.</text>
</comment>
<dbReference type="GO" id="GO:0008168">
    <property type="term" value="F:methyltransferase activity"/>
    <property type="evidence" value="ECO:0007669"/>
    <property type="project" value="UniProtKB-KW"/>
</dbReference>
<dbReference type="RefSeq" id="WP_191000061.1">
    <property type="nucleotide sequence ID" value="NZ_JACXSI010000070.1"/>
</dbReference>
<dbReference type="GO" id="GO:0032259">
    <property type="term" value="P:methylation"/>
    <property type="evidence" value="ECO:0007669"/>
    <property type="project" value="UniProtKB-KW"/>
</dbReference>
<dbReference type="Pfam" id="PF06962">
    <property type="entry name" value="rRNA_methylase"/>
    <property type="match status" value="1"/>
</dbReference>
<dbReference type="InterPro" id="IPR029063">
    <property type="entry name" value="SAM-dependent_MTases_sf"/>
</dbReference>
<sequence>MKLDRILPYARILLEKAISSGDYAIDATAGNGHDTLFLTNLVGEDGHVFAFDVQEEAIQQTRKRLAENNAEQKATLFLQSHDQLKNVLPEDCKGKVTAAIFNLGYLPGGDKSIVTEADSTIAAIEQLLDLMAIEGIIVLVVYHGHPEGAIEKDALMSYVTTLPQDRAHVLHYGFMNQRNAPPFIVAIEKRK</sequence>
<keyword evidence="2" id="KW-1185">Reference proteome</keyword>
<proteinExistence type="predicted"/>
<reference evidence="1" key="1">
    <citation type="submission" date="2020-09" db="EMBL/GenBank/DDBJ databases">
        <title>Bacillus faecalis sp. nov., a moderately halophilic bacterium isolated from cow faeces.</title>
        <authorList>
            <person name="Jiang L."/>
            <person name="Lee J."/>
        </authorList>
    </citation>
    <scope>NUCLEOTIDE SEQUENCE</scope>
    <source>
        <strain evidence="1">AGMB 02131</strain>
    </source>
</reference>
<name>A0A927HDB8_9BACI</name>
<evidence type="ECO:0000313" key="1">
    <source>
        <dbReference type="EMBL" id="MBD3110527.1"/>
    </source>
</evidence>
<dbReference type="InterPro" id="IPR010719">
    <property type="entry name" value="MnmM_MeTrfase"/>
</dbReference>